<dbReference type="NCBIfam" id="NF002270">
    <property type="entry name" value="PRK01202.1"/>
    <property type="match status" value="1"/>
</dbReference>
<sequence>MKKYTATHEYVTIEGNIATVGISAKAAEELGDVTYVELPEVGKEVKKGEVLCTIESVKSAEDIYVPLSGKIVEVNNDLEDQPEIINEDAENKGWIVKIEFSDQSEIEDLLDEETPM</sequence>
<protein>
    <recommendedName>
        <fullName evidence="3">Glycine cleavage system H protein</fullName>
    </recommendedName>
</protein>
<dbReference type="OrthoDB" id="9796712at2"/>
<evidence type="ECO:0000256" key="2">
    <source>
        <dbReference type="ARBA" id="ARBA00022823"/>
    </source>
</evidence>
<dbReference type="RefSeq" id="WP_012208095.1">
    <property type="nucleotide sequence ID" value="NZ_AZRL01000022.1"/>
</dbReference>
<dbReference type="GO" id="GO:0019464">
    <property type="term" value="P:glycine decarboxylation via glycine cleavage system"/>
    <property type="evidence" value="ECO:0007669"/>
    <property type="project" value="UniProtKB-UniRule"/>
</dbReference>
<evidence type="ECO:0000256" key="3">
    <source>
        <dbReference type="HAMAP-Rule" id="MF_00272"/>
    </source>
</evidence>
<evidence type="ECO:0000313" key="6">
    <source>
        <dbReference type="EMBL" id="PNR95095.1"/>
    </source>
</evidence>
<reference evidence="6 7" key="1">
    <citation type="submission" date="2013-12" db="EMBL/GenBank/DDBJ databases">
        <title>Comparative genomics of Petrotoga isolates.</title>
        <authorList>
            <person name="Nesbo C.L."/>
            <person name="Charchuk R."/>
            <person name="Chow K."/>
        </authorList>
    </citation>
    <scope>NUCLEOTIDE SEQUENCE [LARGE SCALE GENOMIC DNA]</scope>
    <source>
        <strain evidence="6 7">DSM 13574</strain>
    </source>
</reference>
<dbReference type="GO" id="GO:0009249">
    <property type="term" value="P:protein lipoylation"/>
    <property type="evidence" value="ECO:0007669"/>
    <property type="project" value="TreeGrafter"/>
</dbReference>
<dbReference type="AlphaFoldDB" id="A0A2K1NX37"/>
<comment type="cofactor">
    <cofactor evidence="3">
        <name>(R)-lipoate</name>
        <dbReference type="ChEBI" id="CHEBI:83088"/>
    </cofactor>
    <text evidence="3">Binds 1 lipoyl cofactor covalently.</text>
</comment>
<dbReference type="NCBIfam" id="TIGR00527">
    <property type="entry name" value="gcvH"/>
    <property type="match status" value="1"/>
</dbReference>
<dbReference type="PANTHER" id="PTHR11715">
    <property type="entry name" value="GLYCINE CLEAVAGE SYSTEM H PROTEIN"/>
    <property type="match status" value="1"/>
</dbReference>
<dbReference type="CDD" id="cd06848">
    <property type="entry name" value="GCS_H"/>
    <property type="match status" value="1"/>
</dbReference>
<feature type="modified residue" description="N6-lipoyllysine" evidence="3 4">
    <location>
        <position position="58"/>
    </location>
</feature>
<dbReference type="InterPro" id="IPR017453">
    <property type="entry name" value="GCV_H_sub"/>
</dbReference>
<evidence type="ECO:0000256" key="1">
    <source>
        <dbReference type="ARBA" id="ARBA00009249"/>
    </source>
</evidence>
<proteinExistence type="inferred from homology"/>
<dbReference type="GO" id="GO:0005960">
    <property type="term" value="C:glycine cleavage complex"/>
    <property type="evidence" value="ECO:0007669"/>
    <property type="project" value="InterPro"/>
</dbReference>
<dbReference type="SUPFAM" id="SSF51230">
    <property type="entry name" value="Single hybrid motif"/>
    <property type="match status" value="1"/>
</dbReference>
<comment type="caution">
    <text evidence="6">The sequence shown here is derived from an EMBL/GenBank/DDBJ whole genome shotgun (WGS) entry which is preliminary data.</text>
</comment>
<evidence type="ECO:0000256" key="4">
    <source>
        <dbReference type="PIRSR" id="PIRSR617453-50"/>
    </source>
</evidence>
<evidence type="ECO:0000259" key="5">
    <source>
        <dbReference type="PROSITE" id="PS50968"/>
    </source>
</evidence>
<dbReference type="Pfam" id="PF01597">
    <property type="entry name" value="GCV_H"/>
    <property type="match status" value="1"/>
</dbReference>
<comment type="function">
    <text evidence="3">The glycine cleavage system catalyzes the degradation of glycine. The H protein shuttles the methylamine group of glycine from the P protein to the T protein.</text>
</comment>
<comment type="subunit">
    <text evidence="3">The glycine cleavage system is composed of four proteins: P, T, L and H.</text>
</comment>
<dbReference type="InterPro" id="IPR011053">
    <property type="entry name" value="Single_hybrid_motif"/>
</dbReference>
<dbReference type="Gene3D" id="2.40.50.100">
    <property type="match status" value="1"/>
</dbReference>
<dbReference type="HAMAP" id="MF_00272">
    <property type="entry name" value="GcvH"/>
    <property type="match status" value="1"/>
</dbReference>
<dbReference type="PANTHER" id="PTHR11715:SF3">
    <property type="entry name" value="GLYCINE CLEAVAGE SYSTEM H PROTEIN-RELATED"/>
    <property type="match status" value="1"/>
</dbReference>
<dbReference type="InterPro" id="IPR000089">
    <property type="entry name" value="Biotin_lipoyl"/>
</dbReference>
<dbReference type="InterPro" id="IPR033753">
    <property type="entry name" value="GCV_H/Fam206"/>
</dbReference>
<organism evidence="6 7">
    <name type="scientific">Petrotoga olearia DSM 13574</name>
    <dbReference type="NCBI Taxonomy" id="1122955"/>
    <lineage>
        <taxon>Bacteria</taxon>
        <taxon>Thermotogati</taxon>
        <taxon>Thermotogota</taxon>
        <taxon>Thermotogae</taxon>
        <taxon>Petrotogales</taxon>
        <taxon>Petrotogaceae</taxon>
        <taxon>Petrotoga</taxon>
    </lineage>
</organism>
<feature type="domain" description="Lipoyl-binding" evidence="5">
    <location>
        <begin position="17"/>
        <end position="99"/>
    </location>
</feature>
<name>A0A2K1NX37_9BACT</name>
<dbReference type="InterPro" id="IPR002930">
    <property type="entry name" value="GCV_H"/>
</dbReference>
<evidence type="ECO:0000313" key="7">
    <source>
        <dbReference type="Proteomes" id="UP000236434"/>
    </source>
</evidence>
<dbReference type="InterPro" id="IPR003016">
    <property type="entry name" value="2-oxoA_DH_lipoyl-BS"/>
</dbReference>
<dbReference type="GO" id="GO:0005829">
    <property type="term" value="C:cytosol"/>
    <property type="evidence" value="ECO:0007669"/>
    <property type="project" value="TreeGrafter"/>
</dbReference>
<accession>A0A2K1NX37</accession>
<dbReference type="EMBL" id="AZRL01000022">
    <property type="protein sequence ID" value="PNR95095.1"/>
    <property type="molecule type" value="Genomic_DNA"/>
</dbReference>
<gene>
    <name evidence="3" type="primary">gcvH</name>
    <name evidence="6" type="ORF">X929_09675</name>
</gene>
<dbReference type="PROSITE" id="PS00189">
    <property type="entry name" value="LIPOYL"/>
    <property type="match status" value="1"/>
</dbReference>
<comment type="similarity">
    <text evidence="1 3">Belongs to the GcvH family.</text>
</comment>
<keyword evidence="2 3" id="KW-0450">Lipoyl</keyword>
<dbReference type="Proteomes" id="UP000236434">
    <property type="component" value="Unassembled WGS sequence"/>
</dbReference>
<dbReference type="PROSITE" id="PS50968">
    <property type="entry name" value="BIOTINYL_LIPOYL"/>
    <property type="match status" value="1"/>
</dbReference>